<keyword evidence="2 4" id="KW-0238">DNA-binding</keyword>
<reference evidence="6" key="1">
    <citation type="submission" date="2023-05" db="EMBL/GenBank/DDBJ databases">
        <title>Streptantibioticus silvisoli sp. nov., acidotolerant actinomycetes 1 from pine litter.</title>
        <authorList>
            <person name="Swiecimska M."/>
            <person name="Golinska P."/>
            <person name="Sangal V."/>
            <person name="Wachnowicz B."/>
            <person name="Goodfellow M."/>
        </authorList>
    </citation>
    <scope>NUCLEOTIDE SEQUENCE</scope>
    <source>
        <strain evidence="6">SL13</strain>
    </source>
</reference>
<dbReference type="InterPro" id="IPR009057">
    <property type="entry name" value="Homeodomain-like_sf"/>
</dbReference>
<evidence type="ECO:0000256" key="3">
    <source>
        <dbReference type="ARBA" id="ARBA00023163"/>
    </source>
</evidence>
<evidence type="ECO:0000259" key="5">
    <source>
        <dbReference type="PROSITE" id="PS50977"/>
    </source>
</evidence>
<evidence type="ECO:0000313" key="6">
    <source>
        <dbReference type="EMBL" id="MDI5973446.1"/>
    </source>
</evidence>
<dbReference type="AlphaFoldDB" id="A0AA90H7Q1"/>
<dbReference type="InterPro" id="IPR001647">
    <property type="entry name" value="HTH_TetR"/>
</dbReference>
<dbReference type="Pfam" id="PF17754">
    <property type="entry name" value="TetR_C_14"/>
    <property type="match status" value="1"/>
</dbReference>
<feature type="domain" description="HTH tetR-type" evidence="5">
    <location>
        <begin position="16"/>
        <end position="76"/>
    </location>
</feature>
<dbReference type="PROSITE" id="PS50977">
    <property type="entry name" value="HTH_TETR_2"/>
    <property type="match status" value="1"/>
</dbReference>
<accession>A0AA90H7Q1</accession>
<evidence type="ECO:0000256" key="2">
    <source>
        <dbReference type="ARBA" id="ARBA00023125"/>
    </source>
</evidence>
<proteinExistence type="predicted"/>
<dbReference type="PANTHER" id="PTHR30055:SF234">
    <property type="entry name" value="HTH-TYPE TRANSCRIPTIONAL REGULATOR BETI"/>
    <property type="match status" value="1"/>
</dbReference>
<dbReference type="SUPFAM" id="SSF46689">
    <property type="entry name" value="Homeodomain-like"/>
    <property type="match status" value="1"/>
</dbReference>
<dbReference type="InterPro" id="IPR041347">
    <property type="entry name" value="MftR_C"/>
</dbReference>
<name>A0AA90H7Q1_9ACTN</name>
<dbReference type="Gene3D" id="1.10.357.10">
    <property type="entry name" value="Tetracycline Repressor, domain 2"/>
    <property type="match status" value="1"/>
</dbReference>
<dbReference type="PANTHER" id="PTHR30055">
    <property type="entry name" value="HTH-TYPE TRANSCRIPTIONAL REGULATOR RUTR"/>
    <property type="match status" value="1"/>
</dbReference>
<organism evidence="6">
    <name type="scientific">Streptantibioticus silvisoli</name>
    <dbReference type="NCBI Taxonomy" id="2705255"/>
    <lineage>
        <taxon>Bacteria</taxon>
        <taxon>Bacillati</taxon>
        <taxon>Actinomycetota</taxon>
        <taxon>Actinomycetes</taxon>
        <taxon>Kitasatosporales</taxon>
        <taxon>Streptomycetaceae</taxon>
        <taxon>Streptantibioticus</taxon>
    </lineage>
</organism>
<keyword evidence="1" id="KW-0805">Transcription regulation</keyword>
<protein>
    <submittedName>
        <fullName evidence="6">TetR/AcrR family transcriptional regulator</fullName>
    </submittedName>
</protein>
<dbReference type="GO" id="GO:0000976">
    <property type="term" value="F:transcription cis-regulatory region binding"/>
    <property type="evidence" value="ECO:0007669"/>
    <property type="project" value="TreeGrafter"/>
</dbReference>
<evidence type="ECO:0000256" key="1">
    <source>
        <dbReference type="ARBA" id="ARBA00023015"/>
    </source>
</evidence>
<keyword evidence="3" id="KW-0804">Transcription</keyword>
<feature type="DNA-binding region" description="H-T-H motif" evidence="4">
    <location>
        <begin position="39"/>
        <end position="58"/>
    </location>
</feature>
<evidence type="ECO:0000256" key="4">
    <source>
        <dbReference type="PROSITE-ProRule" id="PRU00335"/>
    </source>
</evidence>
<dbReference type="InterPro" id="IPR050109">
    <property type="entry name" value="HTH-type_TetR-like_transc_reg"/>
</dbReference>
<dbReference type="RefSeq" id="WP_271312183.1">
    <property type="nucleotide sequence ID" value="NZ_JABXJJ020000046.1"/>
</dbReference>
<dbReference type="GO" id="GO:0003700">
    <property type="term" value="F:DNA-binding transcription factor activity"/>
    <property type="evidence" value="ECO:0007669"/>
    <property type="project" value="TreeGrafter"/>
</dbReference>
<dbReference type="Pfam" id="PF00440">
    <property type="entry name" value="TetR_N"/>
    <property type="match status" value="1"/>
</dbReference>
<sequence length="203" mass="21936">MESLTAAGPRRERNKRQTRFDLAKAAFELARRHGLGAVRVPQIAEAVGVSTRTFNNYFSSREQAIAWLAGRRAAAVGDALRDRPDGEPLDRALTAAALTQYRPAAQDGLPAGWLRDFRDLVAREPALHGAYLTAMADAERDLATAIAERVPDGGQLFSQVVASMVFGVERAGVRYWSEHRDGTLVDAVRQALAVGLAGIGGVR</sequence>
<comment type="caution">
    <text evidence="6">The sequence shown here is derived from an EMBL/GenBank/DDBJ whole genome shotgun (WGS) entry which is preliminary data.</text>
</comment>
<dbReference type="EMBL" id="JABXJJ020000046">
    <property type="protein sequence ID" value="MDI5973446.1"/>
    <property type="molecule type" value="Genomic_DNA"/>
</dbReference>
<gene>
    <name evidence="6" type="ORF">POF50_029585</name>
</gene>